<gene>
    <name evidence="3" type="ORF">SAMN04487911_11284</name>
</gene>
<dbReference type="RefSeq" id="WP_072764482.1">
    <property type="nucleotide sequence ID" value="NZ_FQYX01000012.1"/>
</dbReference>
<dbReference type="InterPro" id="IPR029010">
    <property type="entry name" value="ThuA-like"/>
</dbReference>
<name>A0A1M6H198_9FLAO</name>
<keyword evidence="1" id="KW-0732">Signal</keyword>
<organism evidence="3 4">
    <name type="scientific">Arenibacter nanhaiticus</name>
    <dbReference type="NCBI Taxonomy" id="558155"/>
    <lineage>
        <taxon>Bacteria</taxon>
        <taxon>Pseudomonadati</taxon>
        <taxon>Bacteroidota</taxon>
        <taxon>Flavobacteriia</taxon>
        <taxon>Flavobacteriales</taxon>
        <taxon>Flavobacteriaceae</taxon>
        <taxon>Arenibacter</taxon>
    </lineage>
</organism>
<feature type="signal peptide" evidence="1">
    <location>
        <begin position="1"/>
        <end position="21"/>
    </location>
</feature>
<dbReference type="STRING" id="558155.SAMN04487911_11284"/>
<dbReference type="InterPro" id="IPR029062">
    <property type="entry name" value="Class_I_gatase-like"/>
</dbReference>
<feature type="domain" description="ThuA-like" evidence="2">
    <location>
        <begin position="63"/>
        <end position="329"/>
    </location>
</feature>
<evidence type="ECO:0000313" key="4">
    <source>
        <dbReference type="Proteomes" id="UP000184231"/>
    </source>
</evidence>
<sequence>MKNLVYVLLCAVLMACSGQKAMTSNADQVTQNTTQWLTFDGKNKKSKHIVFITGDEEYRSEEAMAQMAKILSKRHGFKCTVLFAQDPEKPGIINANYSYNIPGLETLADADMMVIFTRFRALPDEQMQHIDKYLRKGKPVMGIRTATHAFNFDKDSDSQFIHYSNGYQGENTAWKDGFGRLVLGEKWISHHGSHKHQSTRGIIATNAKNHDITNGISDGDVWGPTDVYGVRLPLPGDSQPILLGQVVNRKGKFDPADIFYGMKPTDSELPATNDQGVDVNNPMMPIAWTKSYQLPGGKKGRVFTSTIGAANDLLIEGTRRLLVNGVYWALALPVPSKANVTLVGDYQPTTYEFRSEAYWQNKQLKVEDFK</sequence>
<dbReference type="SUPFAM" id="SSF52317">
    <property type="entry name" value="Class I glutamine amidotransferase-like"/>
    <property type="match status" value="1"/>
</dbReference>
<feature type="chain" id="PRO_5012477672" evidence="1">
    <location>
        <begin position="22"/>
        <end position="370"/>
    </location>
</feature>
<dbReference type="PROSITE" id="PS51257">
    <property type="entry name" value="PROKAR_LIPOPROTEIN"/>
    <property type="match status" value="1"/>
</dbReference>
<dbReference type="AlphaFoldDB" id="A0A1M6H198"/>
<dbReference type="Pfam" id="PF06283">
    <property type="entry name" value="ThuA"/>
    <property type="match status" value="1"/>
</dbReference>
<keyword evidence="4" id="KW-1185">Reference proteome</keyword>
<evidence type="ECO:0000256" key="1">
    <source>
        <dbReference type="SAM" id="SignalP"/>
    </source>
</evidence>
<dbReference type="OrthoDB" id="189183at2"/>
<protein>
    <submittedName>
        <fullName evidence="3">Trehalose utilisation</fullName>
    </submittedName>
</protein>
<dbReference type="Gene3D" id="3.40.50.880">
    <property type="match status" value="1"/>
</dbReference>
<dbReference type="Proteomes" id="UP000184231">
    <property type="component" value="Unassembled WGS sequence"/>
</dbReference>
<reference evidence="3 4" key="1">
    <citation type="submission" date="2016-11" db="EMBL/GenBank/DDBJ databases">
        <authorList>
            <person name="Jaros S."/>
            <person name="Januszkiewicz K."/>
            <person name="Wedrychowicz H."/>
        </authorList>
    </citation>
    <scope>NUCLEOTIDE SEQUENCE [LARGE SCALE GENOMIC DNA]</scope>
    <source>
        <strain evidence="3 4">CGMCC 1.8863</strain>
    </source>
</reference>
<evidence type="ECO:0000313" key="3">
    <source>
        <dbReference type="EMBL" id="SHJ15981.1"/>
    </source>
</evidence>
<accession>A0A1M6H198</accession>
<proteinExistence type="predicted"/>
<dbReference type="EMBL" id="FQYX01000012">
    <property type="protein sequence ID" value="SHJ15981.1"/>
    <property type="molecule type" value="Genomic_DNA"/>
</dbReference>
<evidence type="ECO:0000259" key="2">
    <source>
        <dbReference type="Pfam" id="PF06283"/>
    </source>
</evidence>